<dbReference type="GeneID" id="97902981"/>
<organism evidence="1 2">
    <name type="scientific">Lysobacter capsici AZ78</name>
    <dbReference type="NCBI Taxonomy" id="1444315"/>
    <lineage>
        <taxon>Bacteria</taxon>
        <taxon>Pseudomonadati</taxon>
        <taxon>Pseudomonadota</taxon>
        <taxon>Gammaproteobacteria</taxon>
        <taxon>Lysobacterales</taxon>
        <taxon>Lysobacteraceae</taxon>
        <taxon>Lysobacter</taxon>
    </lineage>
</organism>
<evidence type="ECO:0000313" key="1">
    <source>
        <dbReference type="EMBL" id="KWS03442.1"/>
    </source>
</evidence>
<dbReference type="EMBL" id="JAJA02000001">
    <property type="protein sequence ID" value="KWS03442.1"/>
    <property type="molecule type" value="Genomic_DNA"/>
</dbReference>
<accession>A0A120AFR5</accession>
<sequence>MPYEYVTSFNPKKLQKMQDPEATQAVLQEIETLAGQTAPVAGDQINQWLGLLAQSEIMAQKWKGGGNLIEVYPSGKKNEDRIMMSVSNGVVDIQDVGISRH</sequence>
<keyword evidence="2" id="KW-1185">Reference proteome</keyword>
<comment type="caution">
    <text evidence="1">The sequence shown here is derived from an EMBL/GenBank/DDBJ whole genome shotgun (WGS) entry which is preliminary data.</text>
</comment>
<gene>
    <name evidence="1" type="ORF">AZ78_0989</name>
</gene>
<evidence type="ECO:0000313" key="2">
    <source>
        <dbReference type="Proteomes" id="UP000023435"/>
    </source>
</evidence>
<dbReference type="AlphaFoldDB" id="A0A120AFR5"/>
<dbReference type="Proteomes" id="UP000023435">
    <property type="component" value="Unassembled WGS sequence"/>
</dbReference>
<dbReference type="RefSeq" id="WP_036112661.1">
    <property type="nucleotide sequence ID" value="NZ_JAJA02000001.1"/>
</dbReference>
<protein>
    <submittedName>
        <fullName evidence="1">Uncharacterized protein</fullName>
    </submittedName>
</protein>
<name>A0A120AFR5_9GAMM</name>
<dbReference type="OrthoDB" id="6026487at2"/>
<proteinExistence type="predicted"/>
<reference evidence="1 2" key="1">
    <citation type="journal article" date="2014" name="Genome Announc.">
        <title>Draft Genome Sequence of Lysobacter capsici AZ78, a Bacterium Antagonistic to Plant-Pathogenic Oomycetes.</title>
        <authorList>
            <person name="Puopolo G."/>
            <person name="Sonego P."/>
            <person name="Engelen K."/>
            <person name="Pertot I."/>
        </authorList>
    </citation>
    <scope>NUCLEOTIDE SEQUENCE [LARGE SCALE GENOMIC DNA]</scope>
    <source>
        <strain evidence="1 2">AZ78</strain>
    </source>
</reference>